<reference evidence="1" key="1">
    <citation type="submission" date="2019-10" db="EMBL/GenBank/DDBJ databases">
        <authorList>
            <consortium name="DOE Joint Genome Institute"/>
            <person name="Kuo A."/>
            <person name="Miyauchi S."/>
            <person name="Kiss E."/>
            <person name="Drula E."/>
            <person name="Kohler A."/>
            <person name="Sanchez-Garcia M."/>
            <person name="Andreopoulos B."/>
            <person name="Barry K.W."/>
            <person name="Bonito G."/>
            <person name="Buee M."/>
            <person name="Carver A."/>
            <person name="Chen C."/>
            <person name="Cichocki N."/>
            <person name="Clum A."/>
            <person name="Culley D."/>
            <person name="Crous P.W."/>
            <person name="Fauchery L."/>
            <person name="Girlanda M."/>
            <person name="Hayes R."/>
            <person name="Keri Z."/>
            <person name="Labutti K."/>
            <person name="Lipzen A."/>
            <person name="Lombard V."/>
            <person name="Magnuson J."/>
            <person name="Maillard F."/>
            <person name="Morin E."/>
            <person name="Murat C."/>
            <person name="Nolan M."/>
            <person name="Ohm R."/>
            <person name="Pangilinan J."/>
            <person name="Pereira M."/>
            <person name="Perotto S."/>
            <person name="Peter M."/>
            <person name="Riley R."/>
            <person name="Sitrit Y."/>
            <person name="Stielow B."/>
            <person name="Szollosi G."/>
            <person name="Zifcakova L."/>
            <person name="Stursova M."/>
            <person name="Spatafora J.W."/>
            <person name="Tedersoo L."/>
            <person name="Vaario L.-M."/>
            <person name="Yamada A."/>
            <person name="Yan M."/>
            <person name="Wang P."/>
            <person name="Xu J."/>
            <person name="Bruns T."/>
            <person name="Baldrian P."/>
            <person name="Vilgalys R."/>
            <person name="Henrissat B."/>
            <person name="Grigoriev I.V."/>
            <person name="Hibbett D."/>
            <person name="Nagy L.G."/>
            <person name="Martin F.M."/>
        </authorList>
    </citation>
    <scope>NUCLEOTIDE SEQUENCE</scope>
    <source>
        <strain evidence="1">P2</strain>
    </source>
</reference>
<dbReference type="EMBL" id="MU118873">
    <property type="protein sequence ID" value="KAF9641941.1"/>
    <property type="molecule type" value="Genomic_DNA"/>
</dbReference>
<evidence type="ECO:0000313" key="2">
    <source>
        <dbReference type="Proteomes" id="UP000886501"/>
    </source>
</evidence>
<keyword evidence="2" id="KW-1185">Reference proteome</keyword>
<reference evidence="1" key="2">
    <citation type="journal article" date="2020" name="Nat. Commun.">
        <title>Large-scale genome sequencing of mycorrhizal fungi provides insights into the early evolution of symbiotic traits.</title>
        <authorList>
            <person name="Miyauchi S."/>
            <person name="Kiss E."/>
            <person name="Kuo A."/>
            <person name="Drula E."/>
            <person name="Kohler A."/>
            <person name="Sanchez-Garcia M."/>
            <person name="Morin E."/>
            <person name="Andreopoulos B."/>
            <person name="Barry K.W."/>
            <person name="Bonito G."/>
            <person name="Buee M."/>
            <person name="Carver A."/>
            <person name="Chen C."/>
            <person name="Cichocki N."/>
            <person name="Clum A."/>
            <person name="Culley D."/>
            <person name="Crous P.W."/>
            <person name="Fauchery L."/>
            <person name="Girlanda M."/>
            <person name="Hayes R.D."/>
            <person name="Keri Z."/>
            <person name="LaButti K."/>
            <person name="Lipzen A."/>
            <person name="Lombard V."/>
            <person name="Magnuson J."/>
            <person name="Maillard F."/>
            <person name="Murat C."/>
            <person name="Nolan M."/>
            <person name="Ohm R.A."/>
            <person name="Pangilinan J."/>
            <person name="Pereira M.F."/>
            <person name="Perotto S."/>
            <person name="Peter M."/>
            <person name="Pfister S."/>
            <person name="Riley R."/>
            <person name="Sitrit Y."/>
            <person name="Stielow J.B."/>
            <person name="Szollosi G."/>
            <person name="Zifcakova L."/>
            <person name="Stursova M."/>
            <person name="Spatafora J.W."/>
            <person name="Tedersoo L."/>
            <person name="Vaario L.M."/>
            <person name="Yamada A."/>
            <person name="Yan M."/>
            <person name="Wang P."/>
            <person name="Xu J."/>
            <person name="Bruns T."/>
            <person name="Baldrian P."/>
            <person name="Vilgalys R."/>
            <person name="Dunand C."/>
            <person name="Henrissat B."/>
            <person name="Grigoriev I.V."/>
            <person name="Hibbett D."/>
            <person name="Nagy L.G."/>
            <person name="Martin F.M."/>
        </authorList>
    </citation>
    <scope>NUCLEOTIDE SEQUENCE</scope>
    <source>
        <strain evidence="1">P2</strain>
    </source>
</reference>
<name>A0ACB6YYI7_THEGA</name>
<sequence>MSGLWSSWYYPQFPSALYTDLIWVAAMSSFKSNVAQGVAAPMGSDLTLTDLLTIGLVDWEGANFESKRPLDKRLLTRLKVIEGQVTTHTNALQLQSSGLDASINTQVEDRRTLLAKNAALEHEVEELKQTVTWLDGEFGVLLARVEVLEWVALSEYLSVEDLLGLGTGGVQEMEAEVASKMGLWPDFGPLVDRPNTVDLSEPLFPYSF</sequence>
<comment type="caution">
    <text evidence="1">The sequence shown here is derived from an EMBL/GenBank/DDBJ whole genome shotgun (WGS) entry which is preliminary data.</text>
</comment>
<gene>
    <name evidence="1" type="ORF">BDM02DRAFT_3133451</name>
</gene>
<protein>
    <submittedName>
        <fullName evidence="1">Uncharacterized protein</fullName>
    </submittedName>
</protein>
<organism evidence="1 2">
    <name type="scientific">Thelephora ganbajun</name>
    <name type="common">Ganba fungus</name>
    <dbReference type="NCBI Taxonomy" id="370292"/>
    <lineage>
        <taxon>Eukaryota</taxon>
        <taxon>Fungi</taxon>
        <taxon>Dikarya</taxon>
        <taxon>Basidiomycota</taxon>
        <taxon>Agaricomycotina</taxon>
        <taxon>Agaricomycetes</taxon>
        <taxon>Thelephorales</taxon>
        <taxon>Thelephoraceae</taxon>
        <taxon>Thelephora</taxon>
    </lineage>
</organism>
<proteinExistence type="predicted"/>
<dbReference type="Proteomes" id="UP000886501">
    <property type="component" value="Unassembled WGS sequence"/>
</dbReference>
<accession>A0ACB6YYI7</accession>
<evidence type="ECO:0000313" key="1">
    <source>
        <dbReference type="EMBL" id="KAF9641941.1"/>
    </source>
</evidence>